<evidence type="ECO:0000313" key="2">
    <source>
        <dbReference type="Proteomes" id="UP000008311"/>
    </source>
</evidence>
<accession>B9R9N4</accession>
<sequence>MERECLEVEEADADKVRDRRETIKREARDSKSVFVGRKRRPAKNKEEYAAAPDLTVDIIA</sequence>
<dbReference type="AlphaFoldDB" id="B9R9N4"/>
<protein>
    <submittedName>
        <fullName evidence="1">Uncharacterized protein</fullName>
    </submittedName>
</protein>
<dbReference type="InParanoid" id="B9R9N4"/>
<dbReference type="Proteomes" id="UP000008311">
    <property type="component" value="Unassembled WGS sequence"/>
</dbReference>
<gene>
    <name evidence="1" type="ORF">RCOM_1499080</name>
</gene>
<name>B9R9N4_RICCO</name>
<reference evidence="2" key="1">
    <citation type="journal article" date="2010" name="Nat. Biotechnol.">
        <title>Draft genome sequence of the oilseed species Ricinus communis.</title>
        <authorList>
            <person name="Chan A.P."/>
            <person name="Crabtree J."/>
            <person name="Zhao Q."/>
            <person name="Lorenzi H."/>
            <person name="Orvis J."/>
            <person name="Puiu D."/>
            <person name="Melake-Berhan A."/>
            <person name="Jones K.M."/>
            <person name="Redman J."/>
            <person name="Chen G."/>
            <person name="Cahoon E.B."/>
            <person name="Gedil M."/>
            <person name="Stanke M."/>
            <person name="Haas B.J."/>
            <person name="Wortman J.R."/>
            <person name="Fraser-Liggett C.M."/>
            <person name="Ravel J."/>
            <person name="Rabinowicz P.D."/>
        </authorList>
    </citation>
    <scope>NUCLEOTIDE SEQUENCE [LARGE SCALE GENOMIC DNA]</scope>
    <source>
        <strain evidence="2">cv. Hale</strain>
    </source>
</reference>
<organism evidence="1 2">
    <name type="scientific">Ricinus communis</name>
    <name type="common">Castor bean</name>
    <dbReference type="NCBI Taxonomy" id="3988"/>
    <lineage>
        <taxon>Eukaryota</taxon>
        <taxon>Viridiplantae</taxon>
        <taxon>Streptophyta</taxon>
        <taxon>Embryophyta</taxon>
        <taxon>Tracheophyta</taxon>
        <taxon>Spermatophyta</taxon>
        <taxon>Magnoliopsida</taxon>
        <taxon>eudicotyledons</taxon>
        <taxon>Gunneridae</taxon>
        <taxon>Pentapetalae</taxon>
        <taxon>rosids</taxon>
        <taxon>fabids</taxon>
        <taxon>Malpighiales</taxon>
        <taxon>Euphorbiaceae</taxon>
        <taxon>Acalyphoideae</taxon>
        <taxon>Acalypheae</taxon>
        <taxon>Ricinus</taxon>
    </lineage>
</organism>
<proteinExistence type="predicted"/>
<dbReference type="EMBL" id="EQ973773">
    <property type="protein sequence ID" value="EEF51511.1"/>
    <property type="molecule type" value="Genomic_DNA"/>
</dbReference>
<evidence type="ECO:0000313" key="1">
    <source>
        <dbReference type="EMBL" id="EEF51511.1"/>
    </source>
</evidence>
<keyword evidence="2" id="KW-1185">Reference proteome</keyword>